<evidence type="ECO:0000313" key="1">
    <source>
        <dbReference type="EMBL" id="VVE10467.1"/>
    </source>
</evidence>
<keyword evidence="2" id="KW-1185">Reference proteome</keyword>
<name>A0A5E4VDU1_9BURK</name>
<proteinExistence type="predicted"/>
<dbReference type="EMBL" id="CABPSI010000003">
    <property type="protein sequence ID" value="VVE10467.1"/>
    <property type="molecule type" value="Genomic_DNA"/>
</dbReference>
<accession>A0A5E4VDU1</accession>
<sequence>MQIWNDSNYLQIDGESQHVVLIRKGTVTTTALNTGGMVPTSAVTIAVNPGEFLALSSPSAPFCVAGKYKGYWTLHVLGGADSVINYWVFGPYTPSGIRVGMAVFGSDGQMIYDTGRFPLRVAGEVQGLGDFSGWPPDRTLALVPWMQYCELFRVVYSDPEPGADTVLGIGLFTTTGFARPVGNGVIHVENTEYQRFVSGPIPKTAVPPGWEGTWSNNLQNKYSVIDVTGL</sequence>
<dbReference type="Proteomes" id="UP000333828">
    <property type="component" value="Unassembled WGS sequence"/>
</dbReference>
<gene>
    <name evidence="1" type="ORF">PIN31115_02590</name>
</gene>
<dbReference type="RefSeq" id="WP_150684409.1">
    <property type="nucleotide sequence ID" value="NZ_CABPSI010000003.1"/>
</dbReference>
<dbReference type="AlphaFoldDB" id="A0A5E4VDU1"/>
<protein>
    <submittedName>
        <fullName evidence="1">Uncharacterized protein</fullName>
    </submittedName>
</protein>
<organism evidence="1 2">
    <name type="scientific">Pandoraea iniqua</name>
    <dbReference type="NCBI Taxonomy" id="2508288"/>
    <lineage>
        <taxon>Bacteria</taxon>
        <taxon>Pseudomonadati</taxon>
        <taxon>Pseudomonadota</taxon>
        <taxon>Betaproteobacteria</taxon>
        <taxon>Burkholderiales</taxon>
        <taxon>Burkholderiaceae</taxon>
        <taxon>Pandoraea</taxon>
    </lineage>
</organism>
<evidence type="ECO:0000313" key="2">
    <source>
        <dbReference type="Proteomes" id="UP000333828"/>
    </source>
</evidence>
<reference evidence="1 2" key="1">
    <citation type="submission" date="2019-08" db="EMBL/GenBank/DDBJ databases">
        <authorList>
            <person name="Peeters C."/>
        </authorList>
    </citation>
    <scope>NUCLEOTIDE SEQUENCE [LARGE SCALE GENOMIC DNA]</scope>
    <source>
        <strain evidence="1 2">LMG 31115</strain>
    </source>
</reference>